<evidence type="ECO:0000313" key="2">
    <source>
        <dbReference type="Proteomes" id="UP001169066"/>
    </source>
</evidence>
<dbReference type="EMBL" id="JAQIBC010000004">
    <property type="protein sequence ID" value="MDM5264007.1"/>
    <property type="molecule type" value="Genomic_DNA"/>
</dbReference>
<reference evidence="1" key="1">
    <citation type="submission" date="2023-01" db="EMBL/GenBank/DDBJ databases">
        <title>Sulfurovum sp. XTW-4 genome assembly.</title>
        <authorList>
            <person name="Wang J."/>
        </authorList>
    </citation>
    <scope>NUCLEOTIDE SEQUENCE</scope>
    <source>
        <strain evidence="1">XTW-4</strain>
    </source>
</reference>
<organism evidence="1 2">
    <name type="scientific">Sulfurovum xiamenensis</name>
    <dbReference type="NCBI Taxonomy" id="3019066"/>
    <lineage>
        <taxon>Bacteria</taxon>
        <taxon>Pseudomonadati</taxon>
        <taxon>Campylobacterota</taxon>
        <taxon>Epsilonproteobacteria</taxon>
        <taxon>Campylobacterales</taxon>
        <taxon>Sulfurovaceae</taxon>
        <taxon>Sulfurovum</taxon>
    </lineage>
</organism>
<gene>
    <name evidence="1" type="ORF">PF327_07320</name>
</gene>
<name>A0ABT7QTA1_9BACT</name>
<keyword evidence="2" id="KW-1185">Reference proteome</keyword>
<proteinExistence type="predicted"/>
<protein>
    <submittedName>
        <fullName evidence="1">Uncharacterized protein</fullName>
    </submittedName>
</protein>
<accession>A0ABT7QTA1</accession>
<comment type="caution">
    <text evidence="1">The sequence shown here is derived from an EMBL/GenBank/DDBJ whole genome shotgun (WGS) entry which is preliminary data.</text>
</comment>
<evidence type="ECO:0000313" key="1">
    <source>
        <dbReference type="EMBL" id="MDM5264007.1"/>
    </source>
</evidence>
<sequence length="133" mass="15084">MTWQRYQNELIALIAFVFMLGAYGYKTAQVSSQGQSLATAKHAVEEVQEVISLKKIWDDTRTGKKVERLQTLVPSSKVTWSSQNKKVTASYKNLTATELNALVTKILNVPVEIQKLKIQKVASSYNVEFKCKW</sequence>
<dbReference type="RefSeq" id="WP_289401944.1">
    <property type="nucleotide sequence ID" value="NZ_JAQIBC010000004.1"/>
</dbReference>
<dbReference type="Proteomes" id="UP001169066">
    <property type="component" value="Unassembled WGS sequence"/>
</dbReference>